<accession>A0A840V846</accession>
<keyword evidence="2 5" id="KW-0689">Ribosomal protein</keyword>
<dbReference type="GO" id="GO:0003735">
    <property type="term" value="F:structural constituent of ribosome"/>
    <property type="evidence" value="ECO:0007669"/>
    <property type="project" value="InterPro"/>
</dbReference>
<sequence length="60" mass="7255">MKRTFQPSKRTRKRQHGFRARMATKAGRDILRRRRQKGRKRLLPKGAEIKYDRHTTQHGV</sequence>
<feature type="region of interest" description="Disordered" evidence="6">
    <location>
        <begin position="36"/>
        <end position="60"/>
    </location>
</feature>
<dbReference type="Gene3D" id="1.10.287.3980">
    <property type="match status" value="1"/>
</dbReference>
<name>A0A840V846_9BACT</name>
<dbReference type="GO" id="GO:1990904">
    <property type="term" value="C:ribonucleoprotein complex"/>
    <property type="evidence" value="ECO:0007669"/>
    <property type="project" value="UniProtKB-KW"/>
</dbReference>
<dbReference type="PROSITE" id="PS00784">
    <property type="entry name" value="RIBOSOMAL_L34"/>
    <property type="match status" value="1"/>
</dbReference>
<dbReference type="Pfam" id="PF00468">
    <property type="entry name" value="Ribosomal_L34"/>
    <property type="match status" value="1"/>
</dbReference>
<evidence type="ECO:0000256" key="2">
    <source>
        <dbReference type="ARBA" id="ARBA00022980"/>
    </source>
</evidence>
<dbReference type="InterPro" id="IPR000271">
    <property type="entry name" value="Ribosomal_bL34"/>
</dbReference>
<dbReference type="AlphaFoldDB" id="A0A840V846"/>
<dbReference type="Proteomes" id="UP000557717">
    <property type="component" value="Unassembled WGS sequence"/>
</dbReference>
<evidence type="ECO:0000256" key="4">
    <source>
        <dbReference type="ARBA" id="ARBA00035177"/>
    </source>
</evidence>
<proteinExistence type="inferred from homology"/>
<reference evidence="7 8" key="1">
    <citation type="submission" date="2020-08" db="EMBL/GenBank/DDBJ databases">
        <title>Genomic Encyclopedia of Type Strains, Phase IV (KMG-IV): sequencing the most valuable type-strain genomes for metagenomic binning, comparative biology and taxonomic classification.</title>
        <authorList>
            <person name="Goeker M."/>
        </authorList>
    </citation>
    <scope>NUCLEOTIDE SEQUENCE [LARGE SCALE GENOMIC DNA]</scope>
    <source>
        <strain evidence="7 8">YC6886</strain>
    </source>
</reference>
<dbReference type="FunFam" id="1.10.287.3980:FF:000001">
    <property type="entry name" value="Mitochondrial ribosomal protein L34"/>
    <property type="match status" value="1"/>
</dbReference>
<feature type="compositionally biased region" description="Basic and acidic residues" evidence="6">
    <location>
        <begin position="47"/>
        <end position="60"/>
    </location>
</feature>
<dbReference type="GO" id="GO:0005840">
    <property type="term" value="C:ribosome"/>
    <property type="evidence" value="ECO:0007669"/>
    <property type="project" value="UniProtKB-KW"/>
</dbReference>
<evidence type="ECO:0000256" key="1">
    <source>
        <dbReference type="ARBA" id="ARBA00010111"/>
    </source>
</evidence>
<dbReference type="HAMAP" id="MF_00391">
    <property type="entry name" value="Ribosomal_bL34"/>
    <property type="match status" value="1"/>
</dbReference>
<dbReference type="EMBL" id="JACHFD010000004">
    <property type="protein sequence ID" value="MBB5350908.1"/>
    <property type="molecule type" value="Genomic_DNA"/>
</dbReference>
<dbReference type="GO" id="GO:0006412">
    <property type="term" value="P:translation"/>
    <property type="evidence" value="ECO:0007669"/>
    <property type="project" value="UniProtKB-UniRule"/>
</dbReference>
<evidence type="ECO:0000256" key="6">
    <source>
        <dbReference type="SAM" id="MobiDB-lite"/>
    </source>
</evidence>
<organism evidence="7 8">
    <name type="scientific">Haloferula luteola</name>
    <dbReference type="NCBI Taxonomy" id="595692"/>
    <lineage>
        <taxon>Bacteria</taxon>
        <taxon>Pseudomonadati</taxon>
        <taxon>Verrucomicrobiota</taxon>
        <taxon>Verrucomicrobiia</taxon>
        <taxon>Verrucomicrobiales</taxon>
        <taxon>Verrucomicrobiaceae</taxon>
        <taxon>Haloferula</taxon>
    </lineage>
</organism>
<dbReference type="PANTHER" id="PTHR14503">
    <property type="entry name" value="MITOCHONDRIAL RIBOSOMAL PROTEIN 34 FAMILY MEMBER"/>
    <property type="match status" value="1"/>
</dbReference>
<comment type="caution">
    <text evidence="7">The sequence shown here is derived from an EMBL/GenBank/DDBJ whole genome shotgun (WGS) entry which is preliminary data.</text>
</comment>
<evidence type="ECO:0000313" key="8">
    <source>
        <dbReference type="Proteomes" id="UP000557717"/>
    </source>
</evidence>
<evidence type="ECO:0000256" key="5">
    <source>
        <dbReference type="HAMAP-Rule" id="MF_00391"/>
    </source>
</evidence>
<keyword evidence="3 5" id="KW-0687">Ribonucleoprotein</keyword>
<dbReference type="NCBIfam" id="TIGR01030">
    <property type="entry name" value="rpmH_bact"/>
    <property type="match status" value="1"/>
</dbReference>
<dbReference type="PANTHER" id="PTHR14503:SF4">
    <property type="entry name" value="LARGE RIBOSOMAL SUBUNIT PROTEIN BL34M"/>
    <property type="match status" value="1"/>
</dbReference>
<dbReference type="InterPro" id="IPR020939">
    <property type="entry name" value="Ribosomal_bL34_CS"/>
</dbReference>
<evidence type="ECO:0000256" key="3">
    <source>
        <dbReference type="ARBA" id="ARBA00023274"/>
    </source>
</evidence>
<comment type="similarity">
    <text evidence="1 5">Belongs to the bacterial ribosomal protein bL34 family.</text>
</comment>
<protein>
    <recommendedName>
        <fullName evidence="4 5">Large ribosomal subunit protein bL34</fullName>
    </recommendedName>
</protein>
<gene>
    <name evidence="5" type="primary">rpmH</name>
    <name evidence="7" type="ORF">HNR46_001142</name>
</gene>
<keyword evidence="8" id="KW-1185">Reference proteome</keyword>
<evidence type="ECO:0000313" key="7">
    <source>
        <dbReference type="EMBL" id="MBB5350908.1"/>
    </source>
</evidence>